<dbReference type="EMBL" id="DS178321">
    <property type="protein sequence ID" value="EHS64333.1"/>
    <property type="molecule type" value="Genomic_DNA"/>
</dbReference>
<dbReference type="AlphaFoldDB" id="H6QTR9"/>
<evidence type="ECO:0000256" key="1">
    <source>
        <dbReference type="SAM" id="MobiDB-lite"/>
    </source>
</evidence>
<dbReference type="OrthoDB" id="10335667at2759"/>
<name>H6QTR9_PUCGT</name>
<sequence length="132" mass="13875">MKLSKIIVALCLLQGYHSMERVDEAAHTQRVAEQLIPGTASKAGKADQVGPAVRRKSQEVSTPGPQLVSSSNGDHAVINAIDDSSDLRPSDLESKGPKADITAATSNHDQTITHVSGADQEIGGRLAKHSNS</sequence>
<dbReference type="HOGENOM" id="CLU_1918115_0_0_1"/>
<dbReference type="InParanoid" id="H6QTR9"/>
<feature type="compositionally biased region" description="Basic and acidic residues" evidence="1">
    <location>
        <begin position="85"/>
        <end position="98"/>
    </location>
</feature>
<reference evidence="4" key="1">
    <citation type="journal article" date="2011" name="Proc. Natl. Acad. Sci. U.S.A.">
        <title>Obligate biotrophy features unraveled by the genomic analysis of rust fungi.</title>
        <authorList>
            <person name="Duplessis S."/>
            <person name="Cuomo C.A."/>
            <person name="Lin Y.-C."/>
            <person name="Aerts A."/>
            <person name="Tisserant E."/>
            <person name="Veneault-Fourrey C."/>
            <person name="Joly D.L."/>
            <person name="Hacquard S."/>
            <person name="Amselem J."/>
            <person name="Cantarel B.L."/>
            <person name="Chiu R."/>
            <person name="Coutinho P.M."/>
            <person name="Feau N."/>
            <person name="Field M."/>
            <person name="Frey P."/>
            <person name="Gelhaye E."/>
            <person name="Goldberg J."/>
            <person name="Grabherr M.G."/>
            <person name="Kodira C.D."/>
            <person name="Kohler A."/>
            <person name="Kuees U."/>
            <person name="Lindquist E.A."/>
            <person name="Lucas S.M."/>
            <person name="Mago R."/>
            <person name="Mauceli E."/>
            <person name="Morin E."/>
            <person name="Murat C."/>
            <person name="Pangilinan J.L."/>
            <person name="Park R."/>
            <person name="Pearson M."/>
            <person name="Quesneville H."/>
            <person name="Rouhier N."/>
            <person name="Sakthikumar S."/>
            <person name="Salamov A.A."/>
            <person name="Schmutz J."/>
            <person name="Selles B."/>
            <person name="Shapiro H."/>
            <person name="Tanguay P."/>
            <person name="Tuskan G.A."/>
            <person name="Henrissat B."/>
            <person name="Van de Peer Y."/>
            <person name="Rouze P."/>
            <person name="Ellis J.G."/>
            <person name="Dodds P.N."/>
            <person name="Schein J.E."/>
            <person name="Zhong S."/>
            <person name="Hamelin R.C."/>
            <person name="Grigoriev I.V."/>
            <person name="Szabo L.J."/>
            <person name="Martin F."/>
        </authorList>
    </citation>
    <scope>NUCLEOTIDE SEQUENCE [LARGE SCALE GENOMIC DNA]</scope>
    <source>
        <strain evidence="4">CRL 75-36-700-3 / race SCCL</strain>
    </source>
</reference>
<organism evidence="3 4">
    <name type="scientific">Puccinia graminis f. sp. tritici (strain CRL 75-36-700-3 / race SCCL)</name>
    <name type="common">Black stem rust fungus</name>
    <dbReference type="NCBI Taxonomy" id="418459"/>
    <lineage>
        <taxon>Eukaryota</taxon>
        <taxon>Fungi</taxon>
        <taxon>Dikarya</taxon>
        <taxon>Basidiomycota</taxon>
        <taxon>Pucciniomycotina</taxon>
        <taxon>Pucciniomycetes</taxon>
        <taxon>Pucciniales</taxon>
        <taxon>Pucciniaceae</taxon>
        <taxon>Puccinia</taxon>
    </lineage>
</organism>
<feature type="region of interest" description="Disordered" evidence="1">
    <location>
        <begin position="35"/>
        <end position="132"/>
    </location>
</feature>
<feature type="chain" id="PRO_5003606424" evidence="2">
    <location>
        <begin position="19"/>
        <end position="132"/>
    </location>
</feature>
<feature type="signal peptide" evidence="2">
    <location>
        <begin position="1"/>
        <end position="18"/>
    </location>
</feature>
<protein>
    <submittedName>
        <fullName evidence="3">Uncharacterized protein</fullName>
    </submittedName>
</protein>
<evidence type="ECO:0000313" key="4">
    <source>
        <dbReference type="Proteomes" id="UP000008783"/>
    </source>
</evidence>
<accession>H6QTR9</accession>
<evidence type="ECO:0000256" key="2">
    <source>
        <dbReference type="SAM" id="SignalP"/>
    </source>
</evidence>
<dbReference type="VEuPathDB" id="FungiDB:PGTG_22204"/>
<dbReference type="KEGG" id="pgr:PGTG_22204"/>
<feature type="compositionally biased region" description="Polar residues" evidence="1">
    <location>
        <begin position="59"/>
        <end position="73"/>
    </location>
</feature>
<evidence type="ECO:0000313" key="3">
    <source>
        <dbReference type="EMBL" id="EHS64333.1"/>
    </source>
</evidence>
<dbReference type="GeneID" id="13541763"/>
<keyword evidence="2" id="KW-0732">Signal</keyword>
<keyword evidence="4" id="KW-1185">Reference proteome</keyword>
<proteinExistence type="predicted"/>
<gene>
    <name evidence="3" type="ORF">PGTG_22204</name>
</gene>
<dbReference type="RefSeq" id="XP_003889080.1">
    <property type="nucleotide sequence ID" value="XM_003889031.1"/>
</dbReference>
<dbReference type="Proteomes" id="UP000008783">
    <property type="component" value="Unassembled WGS sequence"/>
</dbReference>
<feature type="compositionally biased region" description="Polar residues" evidence="1">
    <location>
        <begin position="103"/>
        <end position="114"/>
    </location>
</feature>